<feature type="compositionally biased region" description="Low complexity" evidence="1">
    <location>
        <begin position="22"/>
        <end position="36"/>
    </location>
</feature>
<evidence type="ECO:0008006" key="4">
    <source>
        <dbReference type="Google" id="ProtNLM"/>
    </source>
</evidence>
<reference evidence="2 3" key="1">
    <citation type="journal article" date="2018" name="Mol. Biol. Evol.">
        <title>Broad Genomic Sampling Reveals a Smut Pathogenic Ancestry of the Fungal Clade Ustilaginomycotina.</title>
        <authorList>
            <person name="Kijpornyongpan T."/>
            <person name="Mondo S.J."/>
            <person name="Barry K."/>
            <person name="Sandor L."/>
            <person name="Lee J."/>
            <person name="Lipzen A."/>
            <person name="Pangilinan J."/>
            <person name="LaButti K."/>
            <person name="Hainaut M."/>
            <person name="Henrissat B."/>
            <person name="Grigoriev I.V."/>
            <person name="Spatafora J.W."/>
            <person name="Aime M.C."/>
        </authorList>
    </citation>
    <scope>NUCLEOTIDE SEQUENCE [LARGE SCALE GENOMIC DNA]</scope>
    <source>
        <strain evidence="2 3">MCA 4718</strain>
    </source>
</reference>
<feature type="compositionally biased region" description="Basic and acidic residues" evidence="1">
    <location>
        <begin position="952"/>
        <end position="966"/>
    </location>
</feature>
<dbReference type="GeneID" id="37015938"/>
<feature type="compositionally biased region" description="Pro residues" evidence="1">
    <location>
        <begin position="210"/>
        <end position="221"/>
    </location>
</feature>
<feature type="compositionally biased region" description="Low complexity" evidence="1">
    <location>
        <begin position="190"/>
        <end position="209"/>
    </location>
</feature>
<dbReference type="EMBL" id="KZ819325">
    <property type="protein sequence ID" value="PWN21252.1"/>
    <property type="molecule type" value="Genomic_DNA"/>
</dbReference>
<name>A0A316U7W4_9BASI</name>
<evidence type="ECO:0000256" key="1">
    <source>
        <dbReference type="SAM" id="MobiDB-lite"/>
    </source>
</evidence>
<feature type="compositionally biased region" description="Low complexity" evidence="1">
    <location>
        <begin position="1"/>
        <end position="10"/>
    </location>
</feature>
<feature type="compositionally biased region" description="Basic residues" evidence="1">
    <location>
        <begin position="342"/>
        <end position="351"/>
    </location>
</feature>
<dbReference type="OrthoDB" id="5382797at2759"/>
<feature type="compositionally biased region" description="Basic residues" evidence="1">
    <location>
        <begin position="419"/>
        <end position="428"/>
    </location>
</feature>
<feature type="region of interest" description="Disordered" evidence="1">
    <location>
        <begin position="952"/>
        <end position="1095"/>
    </location>
</feature>
<dbReference type="Proteomes" id="UP000245942">
    <property type="component" value="Unassembled WGS sequence"/>
</dbReference>
<feature type="compositionally biased region" description="Low complexity" evidence="1">
    <location>
        <begin position="172"/>
        <end position="183"/>
    </location>
</feature>
<feature type="compositionally biased region" description="Basic residues" evidence="1">
    <location>
        <begin position="1066"/>
        <end position="1078"/>
    </location>
</feature>
<gene>
    <name evidence="2" type="ORF">BCV69DRAFT_298281</name>
</gene>
<protein>
    <recommendedName>
        <fullName evidence="4">Cation efflux protein</fullName>
    </recommendedName>
</protein>
<accession>A0A316U7W4</accession>
<feature type="compositionally biased region" description="Polar residues" evidence="1">
    <location>
        <begin position="396"/>
        <end position="418"/>
    </location>
</feature>
<feature type="compositionally biased region" description="Polar residues" evidence="1">
    <location>
        <begin position="93"/>
        <end position="102"/>
    </location>
</feature>
<feature type="compositionally biased region" description="Polar residues" evidence="1">
    <location>
        <begin position="258"/>
        <end position="281"/>
    </location>
</feature>
<evidence type="ECO:0000313" key="2">
    <source>
        <dbReference type="EMBL" id="PWN21252.1"/>
    </source>
</evidence>
<feature type="region of interest" description="Disordered" evidence="1">
    <location>
        <begin position="1"/>
        <end position="370"/>
    </location>
</feature>
<feature type="compositionally biased region" description="Polar residues" evidence="1">
    <location>
        <begin position="321"/>
        <end position="335"/>
    </location>
</feature>
<feature type="compositionally biased region" description="Basic and acidic residues" evidence="1">
    <location>
        <begin position="974"/>
        <end position="1029"/>
    </location>
</feature>
<keyword evidence="3" id="KW-1185">Reference proteome</keyword>
<sequence>MASPISSPSSPSKPPPLPSALHQQQQHQQQQQSQHQGLPTGAISAPSPPFGTSHNFNRPSWLINLPPGPKDTPTQSVRRKHKSVRSLTREYESSATKENLNPDTVDVEGSSAPRSADSSSPSKAAAASSDASSRSHARKSSVLLASSSYPSSFEVPSEQNGRTRPSPTARIPSGSGLPSSSSSEAGIRLASSAYPSTYSSATPPSAISPHPLPAPPPPAPSQHPGDMPVSQDGPPVFSVSLDSPHSPAAGQSALPTLETPTRLSVKNRSNSNLGRSVSHGHTPSREWPAAENATPERPRAVSAYDAAVKDEEGDTVGDLMRTQSTSARKPLSQMTPAERREHSRKHSRVHSRNLSVFFPQPGSAAEQEADQHRVDMNYSNDRPQIYVDTAGAQARSNDSEYWSTTPESASVQTSPSQSRRGHHSKHSVSHGIFRPPSGATPTRPGLYREDSSESFVSFAPNGSPEALKSRSTSVNASHDYPLHQSAHPHDHHGHTHQHHHQHAHTPHKEAVGKFAALPYPLSIFATLPPLPPKLAPTLVFSLCHFVLGSALWVAGQSSDSLSVTGLGYLVVFDSLGIFNESLSRWILAAKSSSTANTQKISSAYSMHRTSTLLNFVQVIYLLFAAVYVCKESIEHALLEGDDQAVISPLAATETAHLAAGSLAGSASVVTGGGAGHHQHEEGLEGLELNLPVVKIALAVLACLFSNLVLSNHAKLVAASGISTTTSSPGTTSRRHSRSQSVLVQTANLTGPVLSLLSNPYTMAVLFFSTTLLFSALTMSPFQVAALDKVLAGLESVTMWYIALPASRVLGKVLLQTAPNINNEDEGGRTNTLQLMKAIKALEDHPLVHSTKPPHVWQLTPSTSAVNAAAGGAKNSLALSSSSSSRTAKSPTLIASVRVILHKHATDADILKVTKWAYQRCAPSVGAGMGVKVGEGLRGTMLAGDLVLDVRREGEEAEETCGHDHHGHDHHGHGHDHSHAHSGHSHDHSHAHAGHGHDHTHDHARAHAHAHDHSHAHDHYGHSHEHDHYGHHVALAPQAQSHEHDHDHDHDHKGHANSGHSHGSASAHHHHSGHSHSHQGHASSAQQRIPSGHHVH</sequence>
<dbReference type="AlphaFoldDB" id="A0A316U7W4"/>
<feature type="compositionally biased region" description="Low complexity" evidence="1">
    <location>
        <begin position="1055"/>
        <end position="1065"/>
    </location>
</feature>
<dbReference type="STRING" id="1684307.A0A316U7W4"/>
<organism evidence="2 3">
    <name type="scientific">Pseudomicrostroma glucosiphilum</name>
    <dbReference type="NCBI Taxonomy" id="1684307"/>
    <lineage>
        <taxon>Eukaryota</taxon>
        <taxon>Fungi</taxon>
        <taxon>Dikarya</taxon>
        <taxon>Basidiomycota</taxon>
        <taxon>Ustilaginomycotina</taxon>
        <taxon>Exobasidiomycetes</taxon>
        <taxon>Microstromatales</taxon>
        <taxon>Microstromatales incertae sedis</taxon>
        <taxon>Pseudomicrostroma</taxon>
    </lineage>
</organism>
<proteinExistence type="predicted"/>
<feature type="compositionally biased region" description="Basic residues" evidence="1">
    <location>
        <begin position="489"/>
        <end position="505"/>
    </location>
</feature>
<evidence type="ECO:0000313" key="3">
    <source>
        <dbReference type="Proteomes" id="UP000245942"/>
    </source>
</evidence>
<dbReference type="RefSeq" id="XP_025348412.1">
    <property type="nucleotide sequence ID" value="XM_025494204.1"/>
</dbReference>
<feature type="region of interest" description="Disordered" evidence="1">
    <location>
        <begin position="396"/>
        <end position="507"/>
    </location>
</feature>
<feature type="compositionally biased region" description="Low complexity" evidence="1">
    <location>
        <begin position="110"/>
        <end position="158"/>
    </location>
</feature>
<feature type="compositionally biased region" description="Basic and acidic residues" evidence="1">
    <location>
        <begin position="1040"/>
        <end position="1053"/>
    </location>
</feature>